<dbReference type="PANTHER" id="PTHR30579">
    <property type="entry name" value="TRANSCRIPTIONAL REGULATOR"/>
    <property type="match status" value="1"/>
</dbReference>
<dbReference type="EMBL" id="JAUKVY010000016">
    <property type="protein sequence ID" value="MDO1534836.1"/>
    <property type="molecule type" value="Genomic_DNA"/>
</dbReference>
<dbReference type="Proteomes" id="UP001169027">
    <property type="component" value="Unassembled WGS sequence"/>
</dbReference>
<sequence>MNAQDLELDLLRALVAVAEAGSFTGAASLVNRSQSAVSQKVLRLEEILQLRVFDRTSRSMTLTKDGERVLAAGRRMLDYHDALMRELREPAPITTLRLGVSENLVQAQLPQLLSRFSHLYPSVHLELTTGLSADLVANHEAGQLDVVIAKPKNEGSSRRGRVIWREALVWIAASTFRSRAGQPVQLVMMRPPCVYREVMTQALDASKREWNTACTSSNLNGTLAAVRAGLGVTVLGKSFVQSGMKILPTSQQWPALPNTEVAVISEDSALQHIVQPLVALLSEVLLSSDVVEKQSQSDTA</sequence>
<name>A0ABT8S7D4_9BURK</name>
<dbReference type="SUPFAM" id="SSF53850">
    <property type="entry name" value="Periplasmic binding protein-like II"/>
    <property type="match status" value="1"/>
</dbReference>
<proteinExistence type="inferred from homology"/>
<feature type="domain" description="HTH lysR-type" evidence="5">
    <location>
        <begin position="6"/>
        <end position="63"/>
    </location>
</feature>
<dbReference type="PRINTS" id="PR00039">
    <property type="entry name" value="HTHLYSR"/>
</dbReference>
<evidence type="ECO:0000256" key="4">
    <source>
        <dbReference type="ARBA" id="ARBA00023163"/>
    </source>
</evidence>
<dbReference type="InterPro" id="IPR005119">
    <property type="entry name" value="LysR_subst-bd"/>
</dbReference>
<evidence type="ECO:0000313" key="7">
    <source>
        <dbReference type="Proteomes" id="UP001169027"/>
    </source>
</evidence>
<evidence type="ECO:0000256" key="3">
    <source>
        <dbReference type="ARBA" id="ARBA00023125"/>
    </source>
</evidence>
<dbReference type="SUPFAM" id="SSF46785">
    <property type="entry name" value="Winged helix' DNA-binding domain"/>
    <property type="match status" value="1"/>
</dbReference>
<dbReference type="InterPro" id="IPR000847">
    <property type="entry name" value="LysR_HTH_N"/>
</dbReference>
<evidence type="ECO:0000256" key="2">
    <source>
        <dbReference type="ARBA" id="ARBA00023015"/>
    </source>
</evidence>
<dbReference type="InterPro" id="IPR036390">
    <property type="entry name" value="WH_DNA-bd_sf"/>
</dbReference>
<keyword evidence="4" id="KW-0804">Transcription</keyword>
<accession>A0ABT8S7D4</accession>
<dbReference type="InterPro" id="IPR050176">
    <property type="entry name" value="LTTR"/>
</dbReference>
<gene>
    <name evidence="6" type="ORF">Q2T77_21315</name>
</gene>
<keyword evidence="2" id="KW-0805">Transcription regulation</keyword>
<dbReference type="PANTHER" id="PTHR30579:SF7">
    <property type="entry name" value="HTH-TYPE TRANSCRIPTIONAL REGULATOR LRHA-RELATED"/>
    <property type="match status" value="1"/>
</dbReference>
<dbReference type="Pfam" id="PF00126">
    <property type="entry name" value="HTH_1"/>
    <property type="match status" value="1"/>
</dbReference>
<reference evidence="6" key="1">
    <citation type="submission" date="2023-06" db="EMBL/GenBank/DDBJ databases">
        <authorList>
            <person name="Jiang Y."/>
            <person name="Liu Q."/>
        </authorList>
    </citation>
    <scope>NUCLEOTIDE SEQUENCE</scope>
    <source>
        <strain evidence="6">CGMCC 1.12090</strain>
    </source>
</reference>
<evidence type="ECO:0000313" key="6">
    <source>
        <dbReference type="EMBL" id="MDO1534836.1"/>
    </source>
</evidence>
<evidence type="ECO:0000256" key="1">
    <source>
        <dbReference type="ARBA" id="ARBA00009437"/>
    </source>
</evidence>
<dbReference type="InterPro" id="IPR036388">
    <property type="entry name" value="WH-like_DNA-bd_sf"/>
</dbReference>
<dbReference type="Gene3D" id="1.10.10.10">
    <property type="entry name" value="Winged helix-like DNA-binding domain superfamily/Winged helix DNA-binding domain"/>
    <property type="match status" value="1"/>
</dbReference>
<evidence type="ECO:0000259" key="5">
    <source>
        <dbReference type="PROSITE" id="PS50931"/>
    </source>
</evidence>
<dbReference type="RefSeq" id="WP_301812598.1">
    <property type="nucleotide sequence ID" value="NZ_JAUJZH010000016.1"/>
</dbReference>
<dbReference type="Gene3D" id="3.40.190.10">
    <property type="entry name" value="Periplasmic binding protein-like II"/>
    <property type="match status" value="2"/>
</dbReference>
<comment type="caution">
    <text evidence="6">The sequence shown here is derived from an EMBL/GenBank/DDBJ whole genome shotgun (WGS) entry which is preliminary data.</text>
</comment>
<keyword evidence="3" id="KW-0238">DNA-binding</keyword>
<organism evidence="6 7">
    <name type="scientific">Variovorax ginsengisoli</name>
    <dbReference type="NCBI Taxonomy" id="363844"/>
    <lineage>
        <taxon>Bacteria</taxon>
        <taxon>Pseudomonadati</taxon>
        <taxon>Pseudomonadota</taxon>
        <taxon>Betaproteobacteria</taxon>
        <taxon>Burkholderiales</taxon>
        <taxon>Comamonadaceae</taxon>
        <taxon>Variovorax</taxon>
    </lineage>
</organism>
<dbReference type="PROSITE" id="PS50931">
    <property type="entry name" value="HTH_LYSR"/>
    <property type="match status" value="1"/>
</dbReference>
<keyword evidence="7" id="KW-1185">Reference proteome</keyword>
<protein>
    <submittedName>
        <fullName evidence="6">LysR substrate-binding domain-containing protein</fullName>
    </submittedName>
</protein>
<dbReference type="Pfam" id="PF03466">
    <property type="entry name" value="LysR_substrate"/>
    <property type="match status" value="1"/>
</dbReference>
<comment type="similarity">
    <text evidence="1">Belongs to the LysR transcriptional regulatory family.</text>
</comment>